<keyword evidence="2" id="KW-0255">Endonuclease</keyword>
<comment type="caution">
    <text evidence="2">The sequence shown here is derived from an EMBL/GenBank/DDBJ whole genome shotgun (WGS) entry which is preliminary data.</text>
</comment>
<dbReference type="PANTHER" id="PTHR14859:SF1">
    <property type="entry name" value="PGAP2-INTERACTING PROTEIN"/>
    <property type="match status" value="1"/>
</dbReference>
<feature type="domain" description="Endonuclease/exonuclease/phosphatase" evidence="1">
    <location>
        <begin position="8"/>
        <end position="236"/>
    </location>
</feature>
<accession>A0ABS5UCK8</accession>
<keyword evidence="2" id="KW-0378">Hydrolase</keyword>
<keyword evidence="3" id="KW-1185">Reference proteome</keyword>
<dbReference type="InterPro" id="IPR005135">
    <property type="entry name" value="Endo/exonuclease/phosphatase"/>
</dbReference>
<dbReference type="Proteomes" id="UP000784128">
    <property type="component" value="Unassembled WGS sequence"/>
</dbReference>
<name>A0ABS5UCK8_9BACT</name>
<dbReference type="SUPFAM" id="SSF56219">
    <property type="entry name" value="DNase I-like"/>
    <property type="match status" value="1"/>
</dbReference>
<evidence type="ECO:0000313" key="2">
    <source>
        <dbReference type="EMBL" id="MBT1073421.1"/>
    </source>
</evidence>
<dbReference type="EMBL" id="JAHDYS010000021">
    <property type="protein sequence ID" value="MBT1073421.1"/>
    <property type="molecule type" value="Genomic_DNA"/>
</dbReference>
<dbReference type="Gene3D" id="3.60.10.10">
    <property type="entry name" value="Endonuclease/exonuclease/phosphatase"/>
    <property type="match status" value="1"/>
</dbReference>
<keyword evidence="2" id="KW-0540">Nuclease</keyword>
<evidence type="ECO:0000259" key="1">
    <source>
        <dbReference type="Pfam" id="PF03372"/>
    </source>
</evidence>
<evidence type="ECO:0000313" key="3">
    <source>
        <dbReference type="Proteomes" id="UP000784128"/>
    </source>
</evidence>
<dbReference type="InterPro" id="IPR051916">
    <property type="entry name" value="GPI-anchor_lipid_remodeler"/>
</dbReference>
<gene>
    <name evidence="2" type="ORF">KJB30_16640</name>
</gene>
<dbReference type="InterPro" id="IPR036691">
    <property type="entry name" value="Endo/exonu/phosph_ase_sf"/>
</dbReference>
<sequence length="246" mass="27352">MSKTVTVMTYNVHSAIGMDGTLSPGRIAEVINQCNPDIVALQELDCGVPRTEMIDQAHLIALNLNMSYHFHSSIQVQGGAYGNAILSHYPARMIKAGPLPTQIYNESCERRGAIWVAIDLGGSQLQVMATHFGLNRKERMAQTEELLGPEWLGHADCHEPVVLCGDFNALPASRAYRRITDSLRDVQRCLKGRRPLGTCPVRFPFMRIDHLFISNGLKVRSFTVPKTPLTRMASDHFPLVVTLELT</sequence>
<dbReference type="RefSeq" id="WP_214301442.1">
    <property type="nucleotide sequence ID" value="NZ_JAHDYS010000021.1"/>
</dbReference>
<protein>
    <submittedName>
        <fullName evidence="2">Endonuclease/exonuclease/phosphatase family protein</fullName>
    </submittedName>
</protein>
<dbReference type="Pfam" id="PF03372">
    <property type="entry name" value="Exo_endo_phos"/>
    <property type="match status" value="1"/>
</dbReference>
<dbReference type="PANTHER" id="PTHR14859">
    <property type="entry name" value="CALCOFLUOR WHITE HYPERSENSITIVE PROTEIN PRECURSOR"/>
    <property type="match status" value="1"/>
</dbReference>
<proteinExistence type="predicted"/>
<organism evidence="2 3">
    <name type="scientific">Pelotalea chapellei</name>
    <dbReference type="NCBI Taxonomy" id="44671"/>
    <lineage>
        <taxon>Bacteria</taxon>
        <taxon>Pseudomonadati</taxon>
        <taxon>Thermodesulfobacteriota</taxon>
        <taxon>Desulfuromonadia</taxon>
        <taxon>Geobacterales</taxon>
        <taxon>Geobacteraceae</taxon>
        <taxon>Pelotalea</taxon>
    </lineage>
</organism>
<reference evidence="2 3" key="1">
    <citation type="submission" date="2021-05" db="EMBL/GenBank/DDBJ databases">
        <title>The draft genome of Geobacter chapellei DSM 13688.</title>
        <authorList>
            <person name="Xu Z."/>
            <person name="Masuda Y."/>
            <person name="Itoh H."/>
            <person name="Senoo K."/>
        </authorList>
    </citation>
    <scope>NUCLEOTIDE SEQUENCE [LARGE SCALE GENOMIC DNA]</scope>
    <source>
        <strain evidence="2 3">DSM 13688</strain>
    </source>
</reference>
<dbReference type="GO" id="GO:0004519">
    <property type="term" value="F:endonuclease activity"/>
    <property type="evidence" value="ECO:0007669"/>
    <property type="project" value="UniProtKB-KW"/>
</dbReference>